<organism evidence="4">
    <name type="scientific">Phaeodactylum tricornutum</name>
    <name type="common">Diatom</name>
    <dbReference type="NCBI Taxonomy" id="2850"/>
    <lineage>
        <taxon>Eukaryota</taxon>
        <taxon>Sar</taxon>
        <taxon>Stramenopiles</taxon>
        <taxon>Ochrophyta</taxon>
        <taxon>Bacillariophyta</taxon>
        <taxon>Bacillariophyceae</taxon>
        <taxon>Bacillariophycidae</taxon>
        <taxon>Naviculales</taxon>
        <taxon>Phaeodactylaceae</taxon>
        <taxon>Phaeodactylum</taxon>
    </lineage>
</organism>
<evidence type="ECO:0000313" key="4">
    <source>
        <dbReference type="EMBL" id="CAG9294562.1"/>
    </source>
</evidence>
<dbReference type="PANTHER" id="PTHR47942:SF63">
    <property type="entry name" value="PENTATRICOPEPTIDE REPEAT-CONTAINING PROTEIN"/>
    <property type="match status" value="1"/>
</dbReference>
<gene>
    <name evidence="4" type="ORF">PTTT1_LOCUS55083</name>
</gene>
<feature type="signal peptide" evidence="3">
    <location>
        <begin position="1"/>
        <end position="28"/>
    </location>
</feature>
<accession>A0A8J9SIE8</accession>
<sequence length="537" mass="59827">MKASWRPSTVPRWCLLAVALHAIGLVENRSVSAYITSYGAVPAKRQEAWLQELTVDLIRSKPGELTADKVSQGHDIMYAWSNTRTPPPQSPRVSAYAAPLAMESLVKRLVEERMAGNDVADVTTADYNCVLEGWARSGAGVFAAERVEQILQAMQDQPSETQKPNLSSFKAVLMAWRQQAGLDYAPYRSQRILSWMVELYQQGRNDKALPDADCFDIVLQTWGRSTHEQAPKNAEQVLFAMERLYESTKLERLKPRTTSFNAVLAAWSKSSQPQAAERASDVLAFMERLAYRDGDWQVAPDAASYATVMGALARHASQAIAAQKADEILQHAMEGSQSLPAKQHLVLDAILFNTAMGCWAKAGVPGAYRKARAILDQQITLYESTGNDVSKPDVYGYTSVIASCAAEKDPTEKANAFQVALQTFQQLPQHDEPNHVTYGTMLKAIAKLLPPNSNLRRQWTRRVFDQCCDAGCVGDMVIARLREAASPDVFKSLLQGHSKKSLPSSWTRRVEEKSDPRRKKTSKRPAQQHHRRKRAEV</sequence>
<dbReference type="PANTHER" id="PTHR47942">
    <property type="entry name" value="TETRATRICOPEPTIDE REPEAT (TPR)-LIKE SUPERFAMILY PROTEIN-RELATED"/>
    <property type="match status" value="1"/>
</dbReference>
<feature type="chain" id="PRO_5035479417" evidence="3">
    <location>
        <begin position="29"/>
        <end position="537"/>
    </location>
</feature>
<dbReference type="Gene3D" id="1.25.40.10">
    <property type="entry name" value="Tetratricopeptide repeat domain"/>
    <property type="match status" value="2"/>
</dbReference>
<name>A0A8J9SIE8_PHATR</name>
<evidence type="ECO:0000256" key="3">
    <source>
        <dbReference type="SAM" id="SignalP"/>
    </source>
</evidence>
<dbReference type="OMA" id="YLGEMAF"/>
<keyword evidence="1" id="KW-0677">Repeat</keyword>
<dbReference type="EMBL" id="OU594950">
    <property type="protein sequence ID" value="CAG9294562.1"/>
    <property type="molecule type" value="Genomic_DNA"/>
</dbReference>
<dbReference type="InterPro" id="IPR051222">
    <property type="entry name" value="PPR/CCM1_RNA-binding"/>
</dbReference>
<keyword evidence="3" id="KW-0732">Signal</keyword>
<feature type="compositionally biased region" description="Basic residues" evidence="2">
    <location>
        <begin position="516"/>
        <end position="537"/>
    </location>
</feature>
<protein>
    <submittedName>
        <fullName evidence="4">Uncharacterized protein</fullName>
    </submittedName>
</protein>
<evidence type="ECO:0000256" key="1">
    <source>
        <dbReference type="ARBA" id="ARBA00022737"/>
    </source>
</evidence>
<reference evidence="4" key="1">
    <citation type="submission" date="2022-02" db="EMBL/GenBank/DDBJ databases">
        <authorList>
            <person name="Giguere J D."/>
        </authorList>
    </citation>
    <scope>NUCLEOTIDE SEQUENCE</scope>
    <source>
        <strain evidence="4">CCAP 1055/1</strain>
    </source>
</reference>
<dbReference type="InterPro" id="IPR011990">
    <property type="entry name" value="TPR-like_helical_dom_sf"/>
</dbReference>
<dbReference type="AlphaFoldDB" id="A0A8J9SIE8"/>
<evidence type="ECO:0000256" key="2">
    <source>
        <dbReference type="SAM" id="MobiDB-lite"/>
    </source>
</evidence>
<dbReference type="Proteomes" id="UP000836788">
    <property type="component" value="Chromosome 9"/>
</dbReference>
<proteinExistence type="predicted"/>
<feature type="region of interest" description="Disordered" evidence="2">
    <location>
        <begin position="496"/>
        <end position="537"/>
    </location>
</feature>